<dbReference type="Proteomes" id="UP001174997">
    <property type="component" value="Unassembled WGS sequence"/>
</dbReference>
<dbReference type="GO" id="GO:0030245">
    <property type="term" value="P:cellulose catabolic process"/>
    <property type="evidence" value="ECO:0007669"/>
    <property type="project" value="UniProtKB-KW"/>
</dbReference>
<dbReference type="EMBL" id="JAULSY010000016">
    <property type="protein sequence ID" value="KAK0672066.1"/>
    <property type="molecule type" value="Genomic_DNA"/>
</dbReference>
<dbReference type="SUPFAM" id="SSF57180">
    <property type="entry name" value="Cellulose-binding domain"/>
    <property type="match status" value="1"/>
</dbReference>
<evidence type="ECO:0000256" key="4">
    <source>
        <dbReference type="ARBA" id="ARBA00023277"/>
    </source>
</evidence>
<keyword evidence="3" id="KW-0136">Cellulose degradation</keyword>
<organism evidence="11 12">
    <name type="scientific">Cercophora samala</name>
    <dbReference type="NCBI Taxonomy" id="330535"/>
    <lineage>
        <taxon>Eukaryota</taxon>
        <taxon>Fungi</taxon>
        <taxon>Dikarya</taxon>
        <taxon>Ascomycota</taxon>
        <taxon>Pezizomycotina</taxon>
        <taxon>Sordariomycetes</taxon>
        <taxon>Sordariomycetidae</taxon>
        <taxon>Sordariales</taxon>
        <taxon>Lasiosphaeriaceae</taxon>
        <taxon>Cercophora</taxon>
    </lineage>
</organism>
<dbReference type="PANTHER" id="PTHR43739:SF2">
    <property type="entry name" value="OLIGOXYLOGLUCAN-REDUCING END-SPECIFIC XYLOGLUCANASE-RELATED"/>
    <property type="match status" value="1"/>
</dbReference>
<feature type="signal peptide" evidence="9">
    <location>
        <begin position="1"/>
        <end position="21"/>
    </location>
</feature>
<sequence length="901" mass="95319">MKIPSLVQLLLAAVAAPAAVAAEFSWKNVNIGGGGGFVPGIVFHPTAPGVAYARTDIGGLYRLNSDDSWTPITDSLGTDERWGHWGIDALALDPQEPNRVYAAVGMYTTNWDPNPGAIIRSDDKGATWVSTDLPFKVGGNMPGRGMGERLAVDPANSNIIYFGARSGNGLWKSTDGGVTFSKVTSFTNVGTYIVDPSDLHGYNGDKIGLTFVTFDSTSSVRNGATSRIFVGTADNTTASVYVSNDAGATWAPVAGQPAKYFPHKCKLQPAEKALYFTYSDGAGPYDGTSGGVYRYDLTNSTWKNITPVSGGDLFYGFGGLGLDMKKPGTLVVASLNSWWPDAQLFRSTDSGETWSPLWEWAGYPDMNLYYGIYTDKAPWINAGFISQDSKRLGWMIEALEIDPHDSDHWLYGTGLTLFGGHDLTKWDTTRNITIHSLAAGIEEMAVLGLASAPGGSELLAAVGDNNGFTFKEAGDLLTSPQTPWMNPMWTSATDVDYAGNKPNQVVRVGNSPGSPQIAISTDGGLTWSTHYGASDTDYAGTLAYSADASTILWSSGNAGVLRFHTATASTYNPGSVVPAASNSVEGVFVPVDSLPSGSVIAADKRNNSIFYAGFEGTLYRSLDGGATFLTVAVDPRSSTTSMTVVAIKDIVAHPVVAGEVWVSTNIGLLRSTDYGLNYAQVGEGSITNTEQFAFGLGEGGTKWNIYAFGYGLNGPRLYASSDNGESWVDIQGLQGFGAISANRVVGSASVAGQVYVGTNGRGVMFAQGVVEGGDPGNGGGEDSDDEEEEWCDATTTSAVPTTTSSVVPPTTTYVTPPAPTTTSTSSTSTRVTSISTFSTSTRVTTTSTSTRFTTTSSAPVTQPTVRAKRWGQCGGINWTGPKECEAPWTCQKLNDWYFQCL</sequence>
<dbReference type="PROSITE" id="PS00562">
    <property type="entry name" value="CBM1_1"/>
    <property type="match status" value="1"/>
</dbReference>
<dbReference type="Pfam" id="PF00734">
    <property type="entry name" value="CBM_1"/>
    <property type="match status" value="1"/>
</dbReference>
<feature type="chain" id="PRO_5041341321" evidence="9">
    <location>
        <begin position="22"/>
        <end position="901"/>
    </location>
</feature>
<feature type="domain" description="CBM1" evidence="10">
    <location>
        <begin position="865"/>
        <end position="901"/>
    </location>
</feature>
<evidence type="ECO:0000313" key="12">
    <source>
        <dbReference type="Proteomes" id="UP001174997"/>
    </source>
</evidence>
<dbReference type="CDD" id="cd15482">
    <property type="entry name" value="Sialidase_non-viral"/>
    <property type="match status" value="1"/>
</dbReference>
<evidence type="ECO:0000256" key="5">
    <source>
        <dbReference type="ARBA" id="ARBA00023295"/>
    </source>
</evidence>
<proteinExistence type="inferred from homology"/>
<reference evidence="11" key="1">
    <citation type="submission" date="2023-06" db="EMBL/GenBank/DDBJ databases">
        <title>Genome-scale phylogeny and comparative genomics of the fungal order Sordariales.</title>
        <authorList>
            <consortium name="Lawrence Berkeley National Laboratory"/>
            <person name="Hensen N."/>
            <person name="Bonometti L."/>
            <person name="Westerberg I."/>
            <person name="Brannstrom I.O."/>
            <person name="Guillou S."/>
            <person name="Cros-Aarteil S."/>
            <person name="Calhoun S."/>
            <person name="Haridas S."/>
            <person name="Kuo A."/>
            <person name="Mondo S."/>
            <person name="Pangilinan J."/>
            <person name="Riley R."/>
            <person name="Labutti K."/>
            <person name="Andreopoulos B."/>
            <person name="Lipzen A."/>
            <person name="Chen C."/>
            <person name="Yanf M."/>
            <person name="Daum C."/>
            <person name="Ng V."/>
            <person name="Clum A."/>
            <person name="Steindorff A."/>
            <person name="Ohm R."/>
            <person name="Martin F."/>
            <person name="Silar P."/>
            <person name="Natvig D."/>
            <person name="Lalanne C."/>
            <person name="Gautier V."/>
            <person name="Ament-Velasquez S.L."/>
            <person name="Kruys A."/>
            <person name="Hutchinson M.I."/>
            <person name="Powell A.J."/>
            <person name="Barry K."/>
            <person name="Miller A.N."/>
            <person name="Grigoriev I.V."/>
            <person name="Debuchy R."/>
            <person name="Gladieux P."/>
            <person name="Thoren M.H."/>
            <person name="Johannesson H."/>
        </authorList>
    </citation>
    <scope>NUCLEOTIDE SEQUENCE</scope>
    <source>
        <strain evidence="11">CBS 307.81</strain>
    </source>
</reference>
<dbReference type="PANTHER" id="PTHR43739">
    <property type="entry name" value="XYLOGLUCANASE (EUROFUNG)"/>
    <property type="match status" value="1"/>
</dbReference>
<evidence type="ECO:0000256" key="2">
    <source>
        <dbReference type="ARBA" id="ARBA00022801"/>
    </source>
</evidence>
<dbReference type="InterPro" id="IPR035971">
    <property type="entry name" value="CBD_sf"/>
</dbReference>
<dbReference type="GO" id="GO:0005576">
    <property type="term" value="C:extracellular region"/>
    <property type="evidence" value="ECO:0007669"/>
    <property type="project" value="InterPro"/>
</dbReference>
<dbReference type="InterPro" id="IPR052025">
    <property type="entry name" value="Xyloglucanase_GH74"/>
</dbReference>
<keyword evidence="2 11" id="KW-0378">Hydrolase</keyword>
<keyword evidence="4" id="KW-0119">Carbohydrate metabolism</keyword>
<dbReference type="GO" id="GO:0030248">
    <property type="term" value="F:cellulose binding"/>
    <property type="evidence" value="ECO:0007669"/>
    <property type="project" value="InterPro"/>
</dbReference>
<dbReference type="FunFam" id="2.130.10.10:FF:000534">
    <property type="entry name" value="Xyloglucanase Xgh74A"/>
    <property type="match status" value="1"/>
</dbReference>
<dbReference type="SUPFAM" id="SSF110296">
    <property type="entry name" value="Oligoxyloglucan reducing end-specific cellobiohydrolase"/>
    <property type="match status" value="2"/>
</dbReference>
<evidence type="ECO:0000256" key="6">
    <source>
        <dbReference type="ARBA" id="ARBA00023326"/>
    </source>
</evidence>
<keyword evidence="1 9" id="KW-0732">Signal</keyword>
<evidence type="ECO:0000256" key="9">
    <source>
        <dbReference type="SAM" id="SignalP"/>
    </source>
</evidence>
<dbReference type="GO" id="GO:0010411">
    <property type="term" value="P:xyloglucan metabolic process"/>
    <property type="evidence" value="ECO:0007669"/>
    <property type="project" value="TreeGrafter"/>
</dbReference>
<keyword evidence="5" id="KW-0326">Glycosidase</keyword>
<dbReference type="InterPro" id="IPR015943">
    <property type="entry name" value="WD40/YVTN_repeat-like_dom_sf"/>
</dbReference>
<dbReference type="AlphaFoldDB" id="A0AA39ZJR6"/>
<gene>
    <name evidence="11" type="ORF">QBC41DRAFT_334725</name>
</gene>
<evidence type="ECO:0000313" key="11">
    <source>
        <dbReference type="EMBL" id="KAK0672066.1"/>
    </source>
</evidence>
<accession>A0AA39ZJR6</accession>
<comment type="similarity">
    <text evidence="7">Belongs to the glycosyl hydrolase 74 family.</text>
</comment>
<evidence type="ECO:0000256" key="8">
    <source>
        <dbReference type="SAM" id="MobiDB-lite"/>
    </source>
</evidence>
<comment type="caution">
    <text evidence="11">The sequence shown here is derived from an EMBL/GenBank/DDBJ whole genome shotgun (WGS) entry which is preliminary data.</text>
</comment>
<keyword evidence="6" id="KW-0624">Polysaccharide degradation</keyword>
<feature type="region of interest" description="Disordered" evidence="8">
    <location>
        <begin position="794"/>
        <end position="828"/>
    </location>
</feature>
<protein>
    <submittedName>
        <fullName evidence="11">Family 74 putative glycoside hydrolase</fullName>
    </submittedName>
</protein>
<evidence type="ECO:0000259" key="10">
    <source>
        <dbReference type="PROSITE" id="PS51164"/>
    </source>
</evidence>
<keyword evidence="12" id="KW-1185">Reference proteome</keyword>
<evidence type="ECO:0000256" key="3">
    <source>
        <dbReference type="ARBA" id="ARBA00023001"/>
    </source>
</evidence>
<evidence type="ECO:0000256" key="7">
    <source>
        <dbReference type="ARBA" id="ARBA00037986"/>
    </source>
</evidence>
<dbReference type="PROSITE" id="PS51164">
    <property type="entry name" value="CBM1_2"/>
    <property type="match status" value="1"/>
</dbReference>
<dbReference type="GO" id="GO:0016798">
    <property type="term" value="F:hydrolase activity, acting on glycosyl bonds"/>
    <property type="evidence" value="ECO:0007669"/>
    <property type="project" value="UniProtKB-KW"/>
</dbReference>
<evidence type="ECO:0000256" key="1">
    <source>
        <dbReference type="ARBA" id="ARBA00022729"/>
    </source>
</evidence>
<dbReference type="Gene3D" id="2.130.10.10">
    <property type="entry name" value="YVTN repeat-like/Quinoprotein amine dehydrogenase"/>
    <property type="match status" value="2"/>
</dbReference>
<dbReference type="InterPro" id="IPR000254">
    <property type="entry name" value="CBD"/>
</dbReference>
<name>A0AA39ZJR6_9PEZI</name>
<dbReference type="SMART" id="SM00236">
    <property type="entry name" value="fCBD"/>
    <property type="match status" value="1"/>
</dbReference>